<dbReference type="OrthoDB" id="763883at2"/>
<dbReference type="Proteomes" id="UP000321513">
    <property type="component" value="Unassembled WGS sequence"/>
</dbReference>
<dbReference type="GO" id="GO:0003700">
    <property type="term" value="F:DNA-binding transcription factor activity"/>
    <property type="evidence" value="ECO:0007669"/>
    <property type="project" value="InterPro"/>
</dbReference>
<evidence type="ECO:0000313" key="3">
    <source>
        <dbReference type="Proteomes" id="UP000321513"/>
    </source>
</evidence>
<dbReference type="SMART" id="SM00347">
    <property type="entry name" value="HTH_MARR"/>
    <property type="match status" value="1"/>
</dbReference>
<comment type="caution">
    <text evidence="2">The sequence shown here is derived from an EMBL/GenBank/DDBJ whole genome shotgun (WGS) entry which is preliminary data.</text>
</comment>
<feature type="domain" description="HTH marR-type" evidence="1">
    <location>
        <begin position="1"/>
        <end position="148"/>
    </location>
</feature>
<dbReference type="AlphaFoldDB" id="A0A512BJ67"/>
<dbReference type="InterPro" id="IPR039422">
    <property type="entry name" value="MarR/SlyA-like"/>
</dbReference>
<name>A0A512BJ67_9BACT</name>
<reference evidence="2 3" key="1">
    <citation type="submission" date="2019-07" db="EMBL/GenBank/DDBJ databases">
        <title>Whole genome shotgun sequence of Segetibacter aerophilus NBRC 106135.</title>
        <authorList>
            <person name="Hosoyama A."/>
            <person name="Uohara A."/>
            <person name="Ohji S."/>
            <person name="Ichikawa N."/>
        </authorList>
    </citation>
    <scope>NUCLEOTIDE SEQUENCE [LARGE SCALE GENOMIC DNA]</scope>
    <source>
        <strain evidence="2 3">NBRC 106135</strain>
    </source>
</reference>
<protein>
    <submittedName>
        <fullName evidence="2">MarR family transcriptional regulator</fullName>
    </submittedName>
</protein>
<dbReference type="PROSITE" id="PS50995">
    <property type="entry name" value="HTH_MARR_2"/>
    <property type="match status" value="1"/>
</dbReference>
<organism evidence="2 3">
    <name type="scientific">Segetibacter aerophilus</name>
    <dbReference type="NCBI Taxonomy" id="670293"/>
    <lineage>
        <taxon>Bacteria</taxon>
        <taxon>Pseudomonadati</taxon>
        <taxon>Bacteroidota</taxon>
        <taxon>Chitinophagia</taxon>
        <taxon>Chitinophagales</taxon>
        <taxon>Chitinophagaceae</taxon>
        <taxon>Segetibacter</taxon>
    </lineage>
</organism>
<dbReference type="SUPFAM" id="SSF46785">
    <property type="entry name" value="Winged helix' DNA-binding domain"/>
    <property type="match status" value="1"/>
</dbReference>
<dbReference type="InterPro" id="IPR036388">
    <property type="entry name" value="WH-like_DNA-bd_sf"/>
</dbReference>
<dbReference type="InterPro" id="IPR000835">
    <property type="entry name" value="HTH_MarR-typ"/>
</dbReference>
<dbReference type="GO" id="GO:0006950">
    <property type="term" value="P:response to stress"/>
    <property type="evidence" value="ECO:0007669"/>
    <property type="project" value="TreeGrafter"/>
</dbReference>
<dbReference type="PRINTS" id="PR00598">
    <property type="entry name" value="HTHMARR"/>
</dbReference>
<dbReference type="RefSeq" id="WP_147206139.1">
    <property type="nucleotide sequence ID" value="NZ_BJYT01000035.1"/>
</dbReference>
<sequence length="150" mass="17567">MGIEKEIPQTYFRSHRHKALVNVLFTSNWISERLKKFLEADDITPQQYNILRILQTSDTPLSTLKIRERMMDRMSDTSRIVERLLKKKLVNKQICSYDKRLVDVTISDTGAQLLQKLDKKTDELDSIISNLSDPETDSLNVLLDKMREKK</sequence>
<dbReference type="PANTHER" id="PTHR33164:SF101">
    <property type="entry name" value="TRANSCRIPTIONAL REPRESSOR MPRA"/>
    <property type="match status" value="1"/>
</dbReference>
<dbReference type="Gene3D" id="1.10.10.10">
    <property type="entry name" value="Winged helix-like DNA-binding domain superfamily/Winged helix DNA-binding domain"/>
    <property type="match status" value="1"/>
</dbReference>
<keyword evidence="3" id="KW-1185">Reference proteome</keyword>
<dbReference type="InterPro" id="IPR036390">
    <property type="entry name" value="WH_DNA-bd_sf"/>
</dbReference>
<dbReference type="EMBL" id="BJYT01000035">
    <property type="protein sequence ID" value="GEO12012.1"/>
    <property type="molecule type" value="Genomic_DNA"/>
</dbReference>
<proteinExistence type="predicted"/>
<dbReference type="PANTHER" id="PTHR33164">
    <property type="entry name" value="TRANSCRIPTIONAL REGULATOR, MARR FAMILY"/>
    <property type="match status" value="1"/>
</dbReference>
<gene>
    <name evidence="2" type="ORF">SAE01_45080</name>
</gene>
<evidence type="ECO:0000313" key="2">
    <source>
        <dbReference type="EMBL" id="GEO12012.1"/>
    </source>
</evidence>
<accession>A0A512BJ67</accession>
<dbReference type="Pfam" id="PF01047">
    <property type="entry name" value="MarR"/>
    <property type="match status" value="1"/>
</dbReference>
<evidence type="ECO:0000259" key="1">
    <source>
        <dbReference type="PROSITE" id="PS50995"/>
    </source>
</evidence>